<feature type="signal peptide" evidence="1">
    <location>
        <begin position="1"/>
        <end position="20"/>
    </location>
</feature>
<dbReference type="Proteomes" id="UP000694920">
    <property type="component" value="Unplaced"/>
</dbReference>
<name>A0AAJ7BPA6_CEPCN</name>
<dbReference type="RefSeq" id="XP_015590986.1">
    <property type="nucleotide sequence ID" value="XM_015735500.2"/>
</dbReference>
<gene>
    <name evidence="3" type="primary">LOC107265743</name>
</gene>
<keyword evidence="2" id="KW-1185">Reference proteome</keyword>
<organism evidence="2 3">
    <name type="scientific">Cephus cinctus</name>
    <name type="common">Wheat stem sawfly</name>
    <dbReference type="NCBI Taxonomy" id="211228"/>
    <lineage>
        <taxon>Eukaryota</taxon>
        <taxon>Metazoa</taxon>
        <taxon>Ecdysozoa</taxon>
        <taxon>Arthropoda</taxon>
        <taxon>Hexapoda</taxon>
        <taxon>Insecta</taxon>
        <taxon>Pterygota</taxon>
        <taxon>Neoptera</taxon>
        <taxon>Endopterygota</taxon>
        <taxon>Hymenoptera</taxon>
        <taxon>Cephoidea</taxon>
        <taxon>Cephidae</taxon>
        <taxon>Cephus</taxon>
    </lineage>
</organism>
<keyword evidence="1" id="KW-0732">Signal</keyword>
<dbReference type="KEGG" id="ccin:107265743"/>
<accession>A0AAJ7BPA6</accession>
<proteinExistence type="predicted"/>
<protein>
    <submittedName>
        <fullName evidence="3">Uncharacterized protein LOC107265743</fullName>
    </submittedName>
</protein>
<evidence type="ECO:0000256" key="1">
    <source>
        <dbReference type="SAM" id="SignalP"/>
    </source>
</evidence>
<dbReference type="GeneID" id="107265743"/>
<evidence type="ECO:0000313" key="3">
    <source>
        <dbReference type="RefSeq" id="XP_015590986.1"/>
    </source>
</evidence>
<evidence type="ECO:0000313" key="2">
    <source>
        <dbReference type="Proteomes" id="UP000694920"/>
    </source>
</evidence>
<reference evidence="3" key="1">
    <citation type="submission" date="2025-08" db="UniProtKB">
        <authorList>
            <consortium name="RefSeq"/>
        </authorList>
    </citation>
    <scope>IDENTIFICATION</scope>
</reference>
<feature type="chain" id="PRO_5042501924" evidence="1">
    <location>
        <begin position="21"/>
        <end position="106"/>
    </location>
</feature>
<dbReference type="AlphaFoldDB" id="A0AAJ7BPA6"/>
<sequence length="106" mass="11623">MKNILVLSLFVALYIVQASSRPHPQEDASVFDKLKQTAEDALRVAQNATNRSFEYAKHAVENGWHTAQQTAQRGIEAGKSWTQHASQDLTKLATAAVPTGASEFQV</sequence>